<dbReference type="EMBL" id="JAQGDS010000002">
    <property type="protein sequence ID" value="KAJ6262907.1"/>
    <property type="molecule type" value="Genomic_DNA"/>
</dbReference>
<gene>
    <name evidence="2" type="ORF">Dda_1465</name>
</gene>
<evidence type="ECO:0000313" key="2">
    <source>
        <dbReference type="EMBL" id="KAJ6262907.1"/>
    </source>
</evidence>
<keyword evidence="3" id="KW-1185">Reference proteome</keyword>
<comment type="caution">
    <text evidence="2">The sequence shown here is derived from an EMBL/GenBank/DDBJ whole genome shotgun (WGS) entry which is preliminary data.</text>
</comment>
<dbReference type="AlphaFoldDB" id="A0AAD6J335"/>
<organism evidence="2 3">
    <name type="scientific">Drechslerella dactyloides</name>
    <name type="common">Nematode-trapping fungus</name>
    <name type="synonym">Arthrobotrys dactyloides</name>
    <dbReference type="NCBI Taxonomy" id="74499"/>
    <lineage>
        <taxon>Eukaryota</taxon>
        <taxon>Fungi</taxon>
        <taxon>Dikarya</taxon>
        <taxon>Ascomycota</taxon>
        <taxon>Pezizomycotina</taxon>
        <taxon>Orbiliomycetes</taxon>
        <taxon>Orbiliales</taxon>
        <taxon>Orbiliaceae</taxon>
        <taxon>Drechslerella</taxon>
    </lineage>
</organism>
<name>A0AAD6J335_DREDA</name>
<feature type="region of interest" description="Disordered" evidence="1">
    <location>
        <begin position="1"/>
        <end position="29"/>
    </location>
</feature>
<protein>
    <submittedName>
        <fullName evidence="2">Uncharacterized protein</fullName>
    </submittedName>
</protein>
<dbReference type="Proteomes" id="UP001221413">
    <property type="component" value="Unassembled WGS sequence"/>
</dbReference>
<evidence type="ECO:0000256" key="1">
    <source>
        <dbReference type="SAM" id="MobiDB-lite"/>
    </source>
</evidence>
<sequence>MATARRRDGRRDGGSVVGDVGMEVEEEEEDSEVKNEAKYIAAVYSSRFNGHTTTSIFPPDQAQNCEDGPRQLCTLDCVFASLDASARTAITLPWKSARRRGGMANRLVSNPGAAGAR</sequence>
<accession>A0AAD6J335</accession>
<feature type="compositionally biased region" description="Basic and acidic residues" evidence="1">
    <location>
        <begin position="1"/>
        <end position="13"/>
    </location>
</feature>
<proteinExistence type="predicted"/>
<reference evidence="2" key="1">
    <citation type="submission" date="2023-01" db="EMBL/GenBank/DDBJ databases">
        <title>The chitinases involved in constricting ring structure development in the nematode-trapping fungus Drechslerella dactyloides.</title>
        <authorList>
            <person name="Wang R."/>
            <person name="Zhang L."/>
            <person name="Tang P."/>
            <person name="Li S."/>
            <person name="Liang L."/>
        </authorList>
    </citation>
    <scope>NUCLEOTIDE SEQUENCE</scope>
    <source>
        <strain evidence="2">YMF1.00031</strain>
    </source>
</reference>
<evidence type="ECO:0000313" key="3">
    <source>
        <dbReference type="Proteomes" id="UP001221413"/>
    </source>
</evidence>